<gene>
    <name evidence="2" type="ORF">AERO8C_90014</name>
</gene>
<proteinExistence type="predicted"/>
<reference evidence="2 3" key="1">
    <citation type="submission" date="2019-10" db="EMBL/GenBank/DDBJ databases">
        <authorList>
            <person name="Karimi E."/>
        </authorList>
    </citation>
    <scope>NUCLEOTIDE SEQUENCE [LARGE SCALE GENOMIC DNA]</scope>
    <source>
        <strain evidence="2">Aeromonas sp. 8C</strain>
    </source>
</reference>
<organism evidence="2 3">
    <name type="scientific">Aeromonas veronii</name>
    <dbReference type="NCBI Taxonomy" id="654"/>
    <lineage>
        <taxon>Bacteria</taxon>
        <taxon>Pseudomonadati</taxon>
        <taxon>Pseudomonadota</taxon>
        <taxon>Gammaproteobacteria</taxon>
        <taxon>Aeromonadales</taxon>
        <taxon>Aeromonadaceae</taxon>
        <taxon>Aeromonas</taxon>
    </lineage>
</organism>
<protein>
    <submittedName>
        <fullName evidence="2">Uncharacterized protein</fullName>
    </submittedName>
</protein>
<feature type="region of interest" description="Disordered" evidence="1">
    <location>
        <begin position="318"/>
        <end position="337"/>
    </location>
</feature>
<sequence>MRGMMMRPLCDTSLLPTWALALSGQVCDSGAGWRDPCQHGKALFHLCELYLDLSQLGERGNMGATTWNGHLLAFQHAVPVTGIDDRLASAATADLAPGCDPVGQLLVGLLFNQRQICQQRLAVAPLLAQALADSVLLPRTARLDPRALNSKTIEVGLAQCIALAYLLAPVGGEYSIERQRGQMAAAMAQTQGVAGSAIYLQFDLAANGQLMVSGQRVDHHETPPLSPPFYRNRSIDKQLAIRADGPHPARANGGFAPFPASIAHVPRLIGPEVALGMKGGEVGDQQCGITALAADHAGLLLMMAQYEAGSGVFHGKAPATINEKRKRQHTPKYEEAH</sequence>
<name>A0A653LD35_AERVE</name>
<evidence type="ECO:0000313" key="2">
    <source>
        <dbReference type="EMBL" id="VXA89310.1"/>
    </source>
</evidence>
<evidence type="ECO:0000256" key="1">
    <source>
        <dbReference type="SAM" id="MobiDB-lite"/>
    </source>
</evidence>
<accession>A0A653LD35</accession>
<evidence type="ECO:0000313" key="3">
    <source>
        <dbReference type="Proteomes" id="UP000439123"/>
    </source>
</evidence>
<dbReference type="EMBL" id="CABWLC010000022">
    <property type="protein sequence ID" value="VXA89310.1"/>
    <property type="molecule type" value="Genomic_DNA"/>
</dbReference>
<dbReference type="AlphaFoldDB" id="A0A653LD35"/>
<dbReference type="Proteomes" id="UP000439123">
    <property type="component" value="Unassembled WGS sequence"/>
</dbReference>